<accession>A0A081KA44</accession>
<dbReference type="SUPFAM" id="SSF56281">
    <property type="entry name" value="Metallo-hydrolase/oxidoreductase"/>
    <property type="match status" value="1"/>
</dbReference>
<dbReference type="InterPro" id="IPR036866">
    <property type="entry name" value="RibonucZ/Hydroxyglut_hydro"/>
</dbReference>
<evidence type="ECO:0000313" key="10">
    <source>
        <dbReference type="EMBL" id="KEI71020.1"/>
    </source>
</evidence>
<comment type="caution">
    <text evidence="10">The sequence shown here is derived from an EMBL/GenBank/DDBJ whole genome shotgun (WGS) entry which is preliminary data.</text>
</comment>
<comment type="cofactor">
    <cofactor evidence="1">
        <name>Fe(2+)</name>
        <dbReference type="ChEBI" id="CHEBI:29033"/>
    </cofactor>
</comment>
<dbReference type="CDD" id="cd07724">
    <property type="entry name" value="POD-like_MBL-fold"/>
    <property type="match status" value="1"/>
</dbReference>
<dbReference type="InterPro" id="IPR044528">
    <property type="entry name" value="POD-like_MBL-fold"/>
</dbReference>
<evidence type="ECO:0000256" key="7">
    <source>
        <dbReference type="ARBA" id="ARBA00023002"/>
    </source>
</evidence>
<dbReference type="PANTHER" id="PTHR43084:SF1">
    <property type="entry name" value="PERSULFIDE DIOXYGENASE ETHE1, MITOCHONDRIAL"/>
    <property type="match status" value="1"/>
</dbReference>
<sequence>MIFRQLQDPESHTYTYILGDVDAKEGVLIDSVSEQTDRDLQLLQELGLRPKLILETHVHADHITGAWKLRQQTGANIALSKSSCIDMADQLLGDGETIYIGAIPVKTIATPGHTKSCMSFLFDNKVLTGDTLLIRATGRCDFQEGSAEQLYDSITNKLFTLPDPTLVYPAHDYRGFTSSSIGEEKRFNQRIGGGKSKEEFVAIMNSLNLAYPKKMDIAVPANLRCGSTDIL</sequence>
<dbReference type="Pfam" id="PF00753">
    <property type="entry name" value="Lactamase_B"/>
    <property type="match status" value="1"/>
</dbReference>
<keyword evidence="6" id="KW-0007">Acetylation</keyword>
<gene>
    <name evidence="10" type="ORF">GV64_09925</name>
</gene>
<evidence type="ECO:0000256" key="5">
    <source>
        <dbReference type="ARBA" id="ARBA00022964"/>
    </source>
</evidence>
<dbReference type="GO" id="GO:0070813">
    <property type="term" value="P:hydrogen sulfide metabolic process"/>
    <property type="evidence" value="ECO:0007669"/>
    <property type="project" value="TreeGrafter"/>
</dbReference>
<keyword evidence="7" id="KW-0560">Oxidoreductase</keyword>
<dbReference type="eggNOG" id="COG0491">
    <property type="taxonomic scope" value="Bacteria"/>
</dbReference>
<evidence type="ECO:0000256" key="6">
    <source>
        <dbReference type="ARBA" id="ARBA00022990"/>
    </source>
</evidence>
<reference evidence="10 11" key="1">
    <citation type="submission" date="2014-06" db="EMBL/GenBank/DDBJ databases">
        <title>Whole Genome Sequences of Three Symbiotic Endozoicomonas Bacteria.</title>
        <authorList>
            <person name="Neave M.J."/>
            <person name="Apprill A."/>
            <person name="Voolstra C.R."/>
        </authorList>
    </citation>
    <scope>NUCLEOTIDE SEQUENCE [LARGE SCALE GENOMIC DNA]</scope>
    <source>
        <strain evidence="10 11">DSM 22380</strain>
    </source>
</reference>
<dbReference type="Proteomes" id="UP000027997">
    <property type="component" value="Unassembled WGS sequence"/>
</dbReference>
<evidence type="ECO:0000256" key="8">
    <source>
        <dbReference type="ARBA" id="ARBA00023004"/>
    </source>
</evidence>
<evidence type="ECO:0000259" key="9">
    <source>
        <dbReference type="SMART" id="SM00849"/>
    </source>
</evidence>
<dbReference type="PANTHER" id="PTHR43084">
    <property type="entry name" value="PERSULFIDE DIOXYGENASE ETHE1"/>
    <property type="match status" value="1"/>
</dbReference>
<keyword evidence="3" id="KW-0479">Metal-binding</keyword>
<dbReference type="Gene3D" id="3.60.15.10">
    <property type="entry name" value="Ribonuclease Z/Hydroxyacylglutathione hydrolase-like"/>
    <property type="match status" value="1"/>
</dbReference>
<dbReference type="EMBL" id="JOJP01000001">
    <property type="protein sequence ID" value="KEI71020.1"/>
    <property type="molecule type" value="Genomic_DNA"/>
</dbReference>
<evidence type="ECO:0000256" key="4">
    <source>
        <dbReference type="ARBA" id="ARBA00022946"/>
    </source>
</evidence>
<proteinExistence type="inferred from homology"/>
<organism evidence="10 11">
    <name type="scientific">Endozoicomonas elysicola</name>
    <dbReference type="NCBI Taxonomy" id="305900"/>
    <lineage>
        <taxon>Bacteria</taxon>
        <taxon>Pseudomonadati</taxon>
        <taxon>Pseudomonadota</taxon>
        <taxon>Gammaproteobacteria</taxon>
        <taxon>Oceanospirillales</taxon>
        <taxon>Endozoicomonadaceae</taxon>
        <taxon>Endozoicomonas</taxon>
    </lineage>
</organism>
<comment type="similarity">
    <text evidence="2">Belongs to the metallo-beta-lactamase superfamily. Glyoxalase II family.</text>
</comment>
<dbReference type="GO" id="GO:0016787">
    <property type="term" value="F:hydrolase activity"/>
    <property type="evidence" value="ECO:0007669"/>
    <property type="project" value="UniProtKB-KW"/>
</dbReference>
<name>A0A081KA44_9GAMM</name>
<keyword evidence="8" id="KW-0408">Iron</keyword>
<keyword evidence="10" id="KW-0378">Hydrolase</keyword>
<dbReference type="STRING" id="305900.GV64_09925"/>
<keyword evidence="11" id="KW-1185">Reference proteome</keyword>
<evidence type="ECO:0000256" key="2">
    <source>
        <dbReference type="ARBA" id="ARBA00006759"/>
    </source>
</evidence>
<evidence type="ECO:0000256" key="1">
    <source>
        <dbReference type="ARBA" id="ARBA00001954"/>
    </source>
</evidence>
<dbReference type="FunFam" id="3.60.15.10:FF:000013">
    <property type="entry name" value="Persulfide dioxygenase ETHE1, mitochondrial"/>
    <property type="match status" value="1"/>
</dbReference>
<keyword evidence="4" id="KW-0809">Transit peptide</keyword>
<dbReference type="GO" id="GO:0046872">
    <property type="term" value="F:metal ion binding"/>
    <property type="evidence" value="ECO:0007669"/>
    <property type="project" value="UniProtKB-KW"/>
</dbReference>
<dbReference type="GO" id="GO:0050313">
    <property type="term" value="F:sulfur dioxygenase activity"/>
    <property type="evidence" value="ECO:0007669"/>
    <property type="project" value="InterPro"/>
</dbReference>
<protein>
    <submittedName>
        <fullName evidence="10">Zn-dependent hydrolase</fullName>
    </submittedName>
</protein>
<dbReference type="SMART" id="SM00849">
    <property type="entry name" value="Lactamase_B"/>
    <property type="match status" value="1"/>
</dbReference>
<evidence type="ECO:0000256" key="3">
    <source>
        <dbReference type="ARBA" id="ARBA00022723"/>
    </source>
</evidence>
<dbReference type="InterPro" id="IPR051682">
    <property type="entry name" value="Mito_Persulfide_Diox"/>
</dbReference>
<evidence type="ECO:0000313" key="11">
    <source>
        <dbReference type="Proteomes" id="UP000027997"/>
    </source>
</evidence>
<dbReference type="InterPro" id="IPR001279">
    <property type="entry name" value="Metallo-B-lactamas"/>
</dbReference>
<dbReference type="AlphaFoldDB" id="A0A081KA44"/>
<feature type="domain" description="Metallo-beta-lactamase" evidence="9">
    <location>
        <begin position="12"/>
        <end position="171"/>
    </location>
</feature>
<dbReference type="GO" id="GO:0006749">
    <property type="term" value="P:glutathione metabolic process"/>
    <property type="evidence" value="ECO:0007669"/>
    <property type="project" value="InterPro"/>
</dbReference>
<keyword evidence="5" id="KW-0223">Dioxygenase</keyword>